<proteinExistence type="predicted"/>
<reference evidence="5" key="1">
    <citation type="submission" date="2017-04" db="EMBL/GenBank/DDBJ databases">
        <title>Finegoldia magna isolated from orthopedic joint implant-associated infections.</title>
        <authorList>
            <person name="Bjorklund S."/>
            <person name="Bruggemann H."/>
            <person name="Jensen A."/>
            <person name="Hellmark B."/>
            <person name="Soderquist B."/>
        </authorList>
    </citation>
    <scope>NUCLEOTIDE SEQUENCE [LARGE SCALE GENOMIC DNA]</scope>
    <source>
        <strain evidence="5">12T273</strain>
    </source>
</reference>
<dbReference type="InterPro" id="IPR001647">
    <property type="entry name" value="HTH_TetR"/>
</dbReference>
<dbReference type="PRINTS" id="PR00455">
    <property type="entry name" value="HTHTETR"/>
</dbReference>
<sequence>MANQDISITPRLLENAKKEFKRNGFEKTSLNVICKNAGITTGALYKRFSTKEDLFNSLVEKPANRLKEFLDKEHRDYKKLPKEEQINCVFKNWENEDRFIGLIYEYKEEFLMILNLSGGTKYEFYFDEISKIITDATIQFIRTNNKSDVDEFILYELVHILVSSYIKGILVPLSQNMNLNEANIYIQHVKKFFYAGWKDLLRI</sequence>
<dbReference type="EMBL" id="NDYE01000013">
    <property type="protein sequence ID" value="OXZ32019.1"/>
    <property type="molecule type" value="Genomic_DNA"/>
</dbReference>
<organism evidence="4 5">
    <name type="scientific">Finegoldia magna</name>
    <name type="common">Peptostreptococcus magnus</name>
    <dbReference type="NCBI Taxonomy" id="1260"/>
    <lineage>
        <taxon>Bacteria</taxon>
        <taxon>Bacillati</taxon>
        <taxon>Bacillota</taxon>
        <taxon>Tissierellia</taxon>
        <taxon>Tissierellales</taxon>
        <taxon>Peptoniphilaceae</taxon>
        <taxon>Finegoldia</taxon>
    </lineage>
</organism>
<dbReference type="Proteomes" id="UP000215546">
    <property type="component" value="Unassembled WGS sequence"/>
</dbReference>
<accession>A0A233VI01</accession>
<evidence type="ECO:0000313" key="5">
    <source>
        <dbReference type="Proteomes" id="UP000215546"/>
    </source>
</evidence>
<dbReference type="SUPFAM" id="SSF46689">
    <property type="entry name" value="Homeodomain-like"/>
    <property type="match status" value="1"/>
</dbReference>
<feature type="domain" description="HTH tetR-type" evidence="3">
    <location>
        <begin position="6"/>
        <end position="66"/>
    </location>
</feature>
<comment type="caution">
    <text evidence="4">The sequence shown here is derived from an EMBL/GenBank/DDBJ whole genome shotgun (WGS) entry which is preliminary data.</text>
</comment>
<evidence type="ECO:0000256" key="1">
    <source>
        <dbReference type="ARBA" id="ARBA00023125"/>
    </source>
</evidence>
<dbReference type="InterPro" id="IPR023772">
    <property type="entry name" value="DNA-bd_HTH_TetR-type_CS"/>
</dbReference>
<evidence type="ECO:0000259" key="3">
    <source>
        <dbReference type="PROSITE" id="PS50977"/>
    </source>
</evidence>
<dbReference type="InterPro" id="IPR050624">
    <property type="entry name" value="HTH-type_Tx_Regulator"/>
</dbReference>
<dbReference type="PANTHER" id="PTHR43479:SF11">
    <property type="entry name" value="ACREF_ENVCD OPERON REPRESSOR-RELATED"/>
    <property type="match status" value="1"/>
</dbReference>
<name>A0A233VI01_FINMA</name>
<evidence type="ECO:0000313" key="4">
    <source>
        <dbReference type="EMBL" id="OXZ32019.1"/>
    </source>
</evidence>
<dbReference type="GO" id="GO:0003677">
    <property type="term" value="F:DNA binding"/>
    <property type="evidence" value="ECO:0007669"/>
    <property type="project" value="UniProtKB-UniRule"/>
</dbReference>
<keyword evidence="1 2" id="KW-0238">DNA-binding</keyword>
<dbReference type="PROSITE" id="PS01081">
    <property type="entry name" value="HTH_TETR_1"/>
    <property type="match status" value="1"/>
</dbReference>
<dbReference type="RefSeq" id="WP_055318213.1">
    <property type="nucleotide sequence ID" value="NZ_JBNHBF010000019.1"/>
</dbReference>
<protein>
    <submittedName>
        <fullName evidence="4">TetR family transcriptional regulator</fullName>
    </submittedName>
</protein>
<feature type="DNA-binding region" description="H-T-H motif" evidence="2">
    <location>
        <begin position="29"/>
        <end position="48"/>
    </location>
</feature>
<dbReference type="Gene3D" id="1.10.357.10">
    <property type="entry name" value="Tetracycline Repressor, domain 2"/>
    <property type="match status" value="1"/>
</dbReference>
<dbReference type="PROSITE" id="PS50977">
    <property type="entry name" value="HTH_TETR_2"/>
    <property type="match status" value="1"/>
</dbReference>
<dbReference type="Pfam" id="PF00440">
    <property type="entry name" value="TetR_N"/>
    <property type="match status" value="1"/>
</dbReference>
<dbReference type="AlphaFoldDB" id="A0A233VI01"/>
<gene>
    <name evidence="4" type="ORF">B9N55_06515</name>
</gene>
<evidence type="ECO:0000256" key="2">
    <source>
        <dbReference type="PROSITE-ProRule" id="PRU00335"/>
    </source>
</evidence>
<dbReference type="PANTHER" id="PTHR43479">
    <property type="entry name" value="ACREF/ENVCD OPERON REPRESSOR-RELATED"/>
    <property type="match status" value="1"/>
</dbReference>
<dbReference type="InterPro" id="IPR009057">
    <property type="entry name" value="Homeodomain-like_sf"/>
</dbReference>